<sequence>MKELISVHLAPYLFEKSSHIRAATPFLDLPYRETRTDRVINYENELLLMAPLGEI</sequence>
<dbReference type="Proteomes" id="UP001451303">
    <property type="component" value="Unassembled WGS sequence"/>
</dbReference>
<keyword evidence="2" id="KW-1185">Reference proteome</keyword>
<name>A0ABR3D7M7_NEUIN</name>
<comment type="caution">
    <text evidence="1">The sequence shown here is derived from an EMBL/GenBank/DDBJ whole genome shotgun (WGS) entry which is preliminary data.</text>
</comment>
<reference evidence="1 2" key="1">
    <citation type="submission" date="2023-09" db="EMBL/GenBank/DDBJ databases">
        <title>Multi-omics analysis of a traditional fermented food reveals byproduct-associated fungal strains for waste-to-food upcycling.</title>
        <authorList>
            <consortium name="Lawrence Berkeley National Laboratory"/>
            <person name="Rekdal V.M."/>
            <person name="Villalobos-Escobedo J.M."/>
            <person name="Rodriguez-Valeron N."/>
            <person name="Garcia M.O."/>
            <person name="Vasquez D.P."/>
            <person name="Damayanti I."/>
            <person name="Sorensen P.M."/>
            <person name="Baidoo E.E."/>
            <person name="De Carvalho A.C."/>
            <person name="Riley R."/>
            <person name="Lipzen A."/>
            <person name="He G."/>
            <person name="Yan M."/>
            <person name="Haridas S."/>
            <person name="Daum C."/>
            <person name="Yoshinaga Y."/>
            <person name="Ng V."/>
            <person name="Grigoriev I.V."/>
            <person name="Munk R."/>
            <person name="Nuraida L."/>
            <person name="Wijaya C.H."/>
            <person name="Morales P.-C."/>
            <person name="Keasling J.D."/>
        </authorList>
    </citation>
    <scope>NUCLEOTIDE SEQUENCE [LARGE SCALE GENOMIC DNA]</scope>
    <source>
        <strain evidence="1 2">FGSC 2613</strain>
    </source>
</reference>
<protein>
    <submittedName>
        <fullName evidence="1">Uncharacterized protein</fullName>
    </submittedName>
</protein>
<accession>A0ABR3D7M7</accession>
<proteinExistence type="predicted"/>
<evidence type="ECO:0000313" key="1">
    <source>
        <dbReference type="EMBL" id="KAL0468677.1"/>
    </source>
</evidence>
<dbReference type="EMBL" id="JAVLET010000006">
    <property type="protein sequence ID" value="KAL0468677.1"/>
    <property type="molecule type" value="Genomic_DNA"/>
</dbReference>
<gene>
    <name evidence="1" type="ORF">QR685DRAFT_310623</name>
</gene>
<evidence type="ECO:0000313" key="2">
    <source>
        <dbReference type="Proteomes" id="UP001451303"/>
    </source>
</evidence>
<organism evidence="1 2">
    <name type="scientific">Neurospora intermedia</name>
    <dbReference type="NCBI Taxonomy" id="5142"/>
    <lineage>
        <taxon>Eukaryota</taxon>
        <taxon>Fungi</taxon>
        <taxon>Dikarya</taxon>
        <taxon>Ascomycota</taxon>
        <taxon>Pezizomycotina</taxon>
        <taxon>Sordariomycetes</taxon>
        <taxon>Sordariomycetidae</taxon>
        <taxon>Sordariales</taxon>
        <taxon>Sordariaceae</taxon>
        <taxon>Neurospora</taxon>
    </lineage>
</organism>